<organism evidence="7 8">
    <name type="scientific">Artemisia annua</name>
    <name type="common">Sweet wormwood</name>
    <dbReference type="NCBI Taxonomy" id="35608"/>
    <lineage>
        <taxon>Eukaryota</taxon>
        <taxon>Viridiplantae</taxon>
        <taxon>Streptophyta</taxon>
        <taxon>Embryophyta</taxon>
        <taxon>Tracheophyta</taxon>
        <taxon>Spermatophyta</taxon>
        <taxon>Magnoliopsida</taxon>
        <taxon>eudicotyledons</taxon>
        <taxon>Gunneridae</taxon>
        <taxon>Pentapetalae</taxon>
        <taxon>asterids</taxon>
        <taxon>campanulids</taxon>
        <taxon>Asterales</taxon>
        <taxon>Asteraceae</taxon>
        <taxon>Asteroideae</taxon>
        <taxon>Anthemideae</taxon>
        <taxon>Artemisiinae</taxon>
        <taxon>Artemisia</taxon>
    </lineage>
</organism>
<dbReference type="PROSITE" id="PS50102">
    <property type="entry name" value="RRM"/>
    <property type="match status" value="1"/>
</dbReference>
<evidence type="ECO:0000313" key="7">
    <source>
        <dbReference type="EMBL" id="PWA50328.1"/>
    </source>
</evidence>
<evidence type="ECO:0000256" key="5">
    <source>
        <dbReference type="SAM" id="MobiDB-lite"/>
    </source>
</evidence>
<name>A0A2U1LMV5_ARTAN</name>
<dbReference type="SMART" id="SM00360">
    <property type="entry name" value="RRM"/>
    <property type="match status" value="1"/>
</dbReference>
<dbReference type="STRING" id="35608.A0A2U1LMV5"/>
<gene>
    <name evidence="7" type="ORF">CTI12_AA474710</name>
</gene>
<comment type="caution">
    <text evidence="7">The sequence shown here is derived from an EMBL/GenBank/DDBJ whole genome shotgun (WGS) entry which is preliminary data.</text>
</comment>
<keyword evidence="3" id="KW-0508">mRNA splicing</keyword>
<protein>
    <submittedName>
        <fullName evidence="7">Serine/arginine-rich splicing factor 2</fullName>
    </submittedName>
</protein>
<dbReference type="PANTHER" id="PTHR23147">
    <property type="entry name" value="SERINE/ARGININE RICH SPLICING FACTOR"/>
    <property type="match status" value="1"/>
</dbReference>
<feature type="compositionally biased region" description="Basic and acidic residues" evidence="5">
    <location>
        <begin position="1"/>
        <end position="12"/>
    </location>
</feature>
<dbReference type="Pfam" id="PF00076">
    <property type="entry name" value="RRM_1"/>
    <property type="match status" value="1"/>
</dbReference>
<dbReference type="EMBL" id="PKPP01008579">
    <property type="protein sequence ID" value="PWA50328.1"/>
    <property type="molecule type" value="Genomic_DNA"/>
</dbReference>
<evidence type="ECO:0000256" key="4">
    <source>
        <dbReference type="PROSITE-ProRule" id="PRU00176"/>
    </source>
</evidence>
<accession>A0A2U1LMV5</accession>
<keyword evidence="1" id="KW-0507">mRNA processing</keyword>
<dbReference type="InterPro" id="IPR035979">
    <property type="entry name" value="RBD_domain_sf"/>
</dbReference>
<reference evidence="7 8" key="1">
    <citation type="journal article" date="2018" name="Mol. Plant">
        <title>The genome of Artemisia annua provides insight into the evolution of Asteraceae family and artemisinin biosynthesis.</title>
        <authorList>
            <person name="Shen Q."/>
            <person name="Zhang L."/>
            <person name="Liao Z."/>
            <person name="Wang S."/>
            <person name="Yan T."/>
            <person name="Shi P."/>
            <person name="Liu M."/>
            <person name="Fu X."/>
            <person name="Pan Q."/>
            <person name="Wang Y."/>
            <person name="Lv Z."/>
            <person name="Lu X."/>
            <person name="Zhang F."/>
            <person name="Jiang W."/>
            <person name="Ma Y."/>
            <person name="Chen M."/>
            <person name="Hao X."/>
            <person name="Li L."/>
            <person name="Tang Y."/>
            <person name="Lv G."/>
            <person name="Zhou Y."/>
            <person name="Sun X."/>
            <person name="Brodelius P.E."/>
            <person name="Rose J.K.C."/>
            <person name="Tang K."/>
        </authorList>
    </citation>
    <scope>NUCLEOTIDE SEQUENCE [LARGE SCALE GENOMIC DNA]</scope>
    <source>
        <strain evidence="8">cv. Huhao1</strain>
        <tissue evidence="7">Leaf</tissue>
    </source>
</reference>
<dbReference type="GO" id="GO:0006397">
    <property type="term" value="P:mRNA processing"/>
    <property type="evidence" value="ECO:0007669"/>
    <property type="project" value="UniProtKB-KW"/>
</dbReference>
<dbReference type="OrthoDB" id="1750209at2759"/>
<evidence type="ECO:0000256" key="3">
    <source>
        <dbReference type="ARBA" id="ARBA00023187"/>
    </source>
</evidence>
<dbReference type="InterPro" id="IPR012677">
    <property type="entry name" value="Nucleotide-bd_a/b_plait_sf"/>
</dbReference>
<keyword evidence="4" id="KW-0694">RNA-binding</keyword>
<dbReference type="InterPro" id="IPR050907">
    <property type="entry name" value="SRSF"/>
</dbReference>
<feature type="region of interest" description="Disordered" evidence="5">
    <location>
        <begin position="1"/>
        <end position="44"/>
    </location>
</feature>
<evidence type="ECO:0000313" key="8">
    <source>
        <dbReference type="Proteomes" id="UP000245207"/>
    </source>
</evidence>
<evidence type="ECO:0000259" key="6">
    <source>
        <dbReference type="PROSITE" id="PS50102"/>
    </source>
</evidence>
<sequence length="196" mass="22928">MEGAAKEYEGHSDQQVSNNNKNGEDDYGDWIKVQNKRKKERSDGTYNRRSVFERLSINKPTSFFFTRFPESWDSRTLWKIFEEYGKIVDVYIPDKRTKMGTRFGFARFVNISDVQAFEKKLGEIQVGKTKLLINIAKYGREKENTNKEVKKVVTEVQKNNHIHMGAKYNGRSYREVTTGSTPIIWKWCNSIGYVCL</sequence>
<dbReference type="GO" id="GO:0003723">
    <property type="term" value="F:RNA binding"/>
    <property type="evidence" value="ECO:0007669"/>
    <property type="project" value="UniProtKB-UniRule"/>
</dbReference>
<evidence type="ECO:0000256" key="2">
    <source>
        <dbReference type="ARBA" id="ARBA00022728"/>
    </source>
</evidence>
<proteinExistence type="predicted"/>
<dbReference type="AlphaFoldDB" id="A0A2U1LMV5"/>
<dbReference type="GO" id="GO:0005681">
    <property type="term" value="C:spliceosomal complex"/>
    <property type="evidence" value="ECO:0007669"/>
    <property type="project" value="UniProtKB-KW"/>
</dbReference>
<dbReference type="CDD" id="cd00590">
    <property type="entry name" value="RRM_SF"/>
    <property type="match status" value="1"/>
</dbReference>
<dbReference type="Proteomes" id="UP000245207">
    <property type="component" value="Unassembled WGS sequence"/>
</dbReference>
<feature type="domain" description="RRM" evidence="6">
    <location>
        <begin position="61"/>
        <end position="138"/>
    </location>
</feature>
<dbReference type="InterPro" id="IPR000504">
    <property type="entry name" value="RRM_dom"/>
</dbReference>
<dbReference type="SUPFAM" id="SSF54928">
    <property type="entry name" value="RNA-binding domain, RBD"/>
    <property type="match status" value="1"/>
</dbReference>
<dbReference type="GO" id="GO:0008380">
    <property type="term" value="P:RNA splicing"/>
    <property type="evidence" value="ECO:0007669"/>
    <property type="project" value="UniProtKB-KW"/>
</dbReference>
<keyword evidence="8" id="KW-1185">Reference proteome</keyword>
<evidence type="ECO:0000256" key="1">
    <source>
        <dbReference type="ARBA" id="ARBA00022664"/>
    </source>
</evidence>
<dbReference type="Gene3D" id="3.30.70.330">
    <property type="match status" value="1"/>
</dbReference>
<keyword evidence="2" id="KW-0747">Spliceosome</keyword>